<dbReference type="CDD" id="cd05289">
    <property type="entry name" value="MDR_like_2"/>
    <property type="match status" value="1"/>
</dbReference>
<dbReference type="EMBL" id="LAQU01000017">
    <property type="protein sequence ID" value="KKB62677.1"/>
    <property type="molecule type" value="Genomic_DNA"/>
</dbReference>
<dbReference type="PATRIC" id="fig|28092.6.peg.3827"/>
<dbReference type="SMART" id="SM00829">
    <property type="entry name" value="PKS_ER"/>
    <property type="match status" value="1"/>
</dbReference>
<dbReference type="Proteomes" id="UP000033618">
    <property type="component" value="Unassembled WGS sequence"/>
</dbReference>
<accession>A0A0F5JZE7</accession>
<keyword evidence="4" id="KW-1185">Reference proteome</keyword>
<dbReference type="InterPro" id="IPR002364">
    <property type="entry name" value="Quin_OxRdtase/zeta-crystal_CS"/>
</dbReference>
<name>A0A0F5JZE7_9BURK</name>
<dbReference type="SUPFAM" id="SSF51735">
    <property type="entry name" value="NAD(P)-binding Rossmann-fold domains"/>
    <property type="match status" value="1"/>
</dbReference>
<evidence type="ECO:0000256" key="1">
    <source>
        <dbReference type="ARBA" id="ARBA00023002"/>
    </source>
</evidence>
<feature type="domain" description="Enoyl reductase (ER)" evidence="2">
    <location>
        <begin position="20"/>
        <end position="337"/>
    </location>
</feature>
<dbReference type="InterPro" id="IPR011032">
    <property type="entry name" value="GroES-like_sf"/>
</dbReference>
<dbReference type="Pfam" id="PF08240">
    <property type="entry name" value="ADH_N"/>
    <property type="match status" value="1"/>
</dbReference>
<proteinExistence type="predicted"/>
<evidence type="ECO:0000313" key="4">
    <source>
        <dbReference type="Proteomes" id="UP000033618"/>
    </source>
</evidence>
<protein>
    <recommendedName>
        <fullName evidence="2">Enoyl reductase (ER) domain-containing protein</fullName>
    </recommendedName>
</protein>
<dbReference type="SUPFAM" id="SSF50129">
    <property type="entry name" value="GroES-like"/>
    <property type="match status" value="1"/>
</dbReference>
<dbReference type="STRING" id="28092.WM40_16260"/>
<dbReference type="Gene3D" id="3.40.50.720">
    <property type="entry name" value="NAD(P)-binding Rossmann-like Domain"/>
    <property type="match status" value="1"/>
</dbReference>
<sequence>MRTETVLEGNTRSVRIHAFGGPETLRIDTIALPSLRAGESLVRVEAAGVNPLDFKIREGRSVLVDAGQLPYALGRDFAGVVECVSGEGTGLHVGDRVFGMLGIDRGAYAEHVVVKPGEACIRPAQLGATEAAAVPVAALTAWQGLFDQGRLQAGQSVLILGAAGGVGHFAVQFARAHGAYVIALEQTEEGADFARSMGADVSIDMSHETFEPAVLAALAHRTAGTSFALPQQTSPAGVDVVFDLIGSEIQHRAWDVLRDGGALISTVMEPCEYEAALRRVRARHFVAHPSAAQLRDIAQLIERGQVRVIVEDTYGFMQAGDAHQRLQAGTVHGKLVLTTRPDAPPRAKRTAAKRVN</sequence>
<reference evidence="3 4" key="1">
    <citation type="submission" date="2015-03" db="EMBL/GenBank/DDBJ databases">
        <title>Draft Genome Sequence of Burkholderia andropogonis type strain ICMP2807, isolated from Sorghum bicolor.</title>
        <authorList>
            <person name="Lopes-Santos L."/>
            <person name="Castro D.B."/>
            <person name="Ottoboni L.M."/>
            <person name="Park D."/>
            <person name="Weirc B.S."/>
            <person name="Destefano S.A."/>
        </authorList>
    </citation>
    <scope>NUCLEOTIDE SEQUENCE [LARGE SCALE GENOMIC DNA]</scope>
    <source>
        <strain evidence="3 4">ICMP2807</strain>
    </source>
</reference>
<gene>
    <name evidence="3" type="ORF">WM40_16260</name>
</gene>
<dbReference type="PROSITE" id="PS01162">
    <property type="entry name" value="QOR_ZETA_CRYSTAL"/>
    <property type="match status" value="1"/>
</dbReference>
<dbReference type="AlphaFoldDB" id="A0A0F5JZE7"/>
<dbReference type="InterPro" id="IPR036291">
    <property type="entry name" value="NAD(P)-bd_dom_sf"/>
</dbReference>
<evidence type="ECO:0000313" key="3">
    <source>
        <dbReference type="EMBL" id="KKB62677.1"/>
    </source>
</evidence>
<dbReference type="InterPro" id="IPR013154">
    <property type="entry name" value="ADH-like_N"/>
</dbReference>
<organism evidence="3 4">
    <name type="scientific">Robbsia andropogonis</name>
    <dbReference type="NCBI Taxonomy" id="28092"/>
    <lineage>
        <taxon>Bacteria</taxon>
        <taxon>Pseudomonadati</taxon>
        <taxon>Pseudomonadota</taxon>
        <taxon>Betaproteobacteria</taxon>
        <taxon>Burkholderiales</taxon>
        <taxon>Burkholderiaceae</taxon>
        <taxon>Robbsia</taxon>
    </lineage>
</organism>
<dbReference type="Pfam" id="PF13602">
    <property type="entry name" value="ADH_zinc_N_2"/>
    <property type="match status" value="1"/>
</dbReference>
<dbReference type="InterPro" id="IPR050700">
    <property type="entry name" value="YIM1/Zinc_Alcohol_DH_Fams"/>
</dbReference>
<dbReference type="Gene3D" id="3.90.180.10">
    <property type="entry name" value="Medium-chain alcohol dehydrogenases, catalytic domain"/>
    <property type="match status" value="1"/>
</dbReference>
<keyword evidence="1" id="KW-0560">Oxidoreductase</keyword>
<dbReference type="InterPro" id="IPR020843">
    <property type="entry name" value="ER"/>
</dbReference>
<dbReference type="GO" id="GO:0008270">
    <property type="term" value="F:zinc ion binding"/>
    <property type="evidence" value="ECO:0007669"/>
    <property type="project" value="InterPro"/>
</dbReference>
<dbReference type="GO" id="GO:0016491">
    <property type="term" value="F:oxidoreductase activity"/>
    <property type="evidence" value="ECO:0007669"/>
    <property type="project" value="UniProtKB-KW"/>
</dbReference>
<comment type="caution">
    <text evidence="3">The sequence shown here is derived from an EMBL/GenBank/DDBJ whole genome shotgun (WGS) entry which is preliminary data.</text>
</comment>
<evidence type="ECO:0000259" key="2">
    <source>
        <dbReference type="SMART" id="SM00829"/>
    </source>
</evidence>
<dbReference type="PANTHER" id="PTHR11695:SF294">
    <property type="entry name" value="RETICULON-4-INTERACTING PROTEIN 1, MITOCHONDRIAL"/>
    <property type="match status" value="1"/>
</dbReference>
<dbReference type="PANTHER" id="PTHR11695">
    <property type="entry name" value="ALCOHOL DEHYDROGENASE RELATED"/>
    <property type="match status" value="1"/>
</dbReference>